<dbReference type="InterPro" id="IPR036412">
    <property type="entry name" value="HAD-like_sf"/>
</dbReference>
<dbReference type="SUPFAM" id="SSF56784">
    <property type="entry name" value="HAD-like"/>
    <property type="match status" value="1"/>
</dbReference>
<keyword evidence="5" id="KW-1185">Reference proteome</keyword>
<evidence type="ECO:0000256" key="2">
    <source>
        <dbReference type="ARBA" id="ARBA00022801"/>
    </source>
</evidence>
<dbReference type="PANTHER" id="PTHR46470">
    <property type="entry name" value="N-ACYLNEURAMINATE-9-PHOSPHATASE"/>
    <property type="match status" value="1"/>
</dbReference>
<dbReference type="InterPro" id="IPR051400">
    <property type="entry name" value="HAD-like_hydrolase"/>
</dbReference>
<keyword evidence="1" id="KW-0479">Metal-binding</keyword>
<dbReference type="RefSeq" id="WP_262308280.1">
    <property type="nucleotide sequence ID" value="NZ_CP106679.1"/>
</dbReference>
<evidence type="ECO:0000313" key="5">
    <source>
        <dbReference type="Proteomes" id="UP001065174"/>
    </source>
</evidence>
<gene>
    <name evidence="4" type="ORF">N6H18_10765</name>
</gene>
<reference evidence="4" key="1">
    <citation type="submission" date="2022-09" db="EMBL/GenBank/DDBJ databases">
        <title>Comparative genomics and taxonomic characterization of three novel marine species of genus Reichenbachiella exhibiting antioxidant and polysaccharide degradation activities.</title>
        <authorList>
            <person name="Muhammad N."/>
            <person name="Lee Y.-J."/>
            <person name="Ko J."/>
            <person name="Kim S.-G."/>
        </authorList>
    </citation>
    <scope>NUCLEOTIDE SEQUENCE</scope>
    <source>
        <strain evidence="4">BKB1-1</strain>
    </source>
</reference>
<dbReference type="InterPro" id="IPR023198">
    <property type="entry name" value="PGP-like_dom2"/>
</dbReference>
<evidence type="ECO:0000256" key="1">
    <source>
        <dbReference type="ARBA" id="ARBA00022723"/>
    </source>
</evidence>
<proteinExistence type="predicted"/>
<accession>A0ABY6CJY4</accession>
<evidence type="ECO:0000313" key="4">
    <source>
        <dbReference type="EMBL" id="UXP30834.1"/>
    </source>
</evidence>
<sequence>MANHSFSNPNMKIKTIAFDADDTLWHNEGLFREAETEFCQLLEAYMPQHSVAKELYRIELQNMELYGYGIKAFVLSLIESAIEISGRTLNVTDIEQILRIGKELLQKPVILIDEVEDVLSTLQGKYRLILATKGDLLDQQRKLKKSGLEKYFHHIEIMSEKKEPDYEKVIRHLDIQADEFAMIGNSLKSDVLPVLNLGGHAFHIPYHITWEHEKVDRKIEHNQLIQLTDIKELLQHL</sequence>
<dbReference type="Gene3D" id="3.40.50.1000">
    <property type="entry name" value="HAD superfamily/HAD-like"/>
    <property type="match status" value="1"/>
</dbReference>
<dbReference type="Pfam" id="PF00702">
    <property type="entry name" value="Hydrolase"/>
    <property type="match status" value="1"/>
</dbReference>
<protein>
    <submittedName>
        <fullName evidence="4">HAD hydrolase-like protein</fullName>
    </submittedName>
</protein>
<dbReference type="SFLD" id="SFLDS00003">
    <property type="entry name" value="Haloacid_Dehalogenase"/>
    <property type="match status" value="1"/>
</dbReference>
<name>A0ABY6CJY4_9BACT</name>
<dbReference type="SFLD" id="SFLDG01129">
    <property type="entry name" value="C1.5:_HAD__Beta-PGM__Phosphata"/>
    <property type="match status" value="1"/>
</dbReference>
<organism evidence="4 5">
    <name type="scientific">Reichenbachiella agarivorans</name>
    <dbReference type="NCBI Taxonomy" id="2979464"/>
    <lineage>
        <taxon>Bacteria</taxon>
        <taxon>Pseudomonadati</taxon>
        <taxon>Bacteroidota</taxon>
        <taxon>Cytophagia</taxon>
        <taxon>Cytophagales</taxon>
        <taxon>Reichenbachiellaceae</taxon>
        <taxon>Reichenbachiella</taxon>
    </lineage>
</organism>
<dbReference type="Gene3D" id="1.10.150.240">
    <property type="entry name" value="Putative phosphatase, domain 2"/>
    <property type="match status" value="1"/>
</dbReference>
<dbReference type="InterPro" id="IPR023214">
    <property type="entry name" value="HAD_sf"/>
</dbReference>
<dbReference type="Proteomes" id="UP001065174">
    <property type="component" value="Chromosome"/>
</dbReference>
<dbReference type="PANTHER" id="PTHR46470:SF2">
    <property type="entry name" value="GLYCERALDEHYDE 3-PHOSPHATE PHOSPHATASE"/>
    <property type="match status" value="1"/>
</dbReference>
<dbReference type="EMBL" id="CP106679">
    <property type="protein sequence ID" value="UXP30834.1"/>
    <property type="molecule type" value="Genomic_DNA"/>
</dbReference>
<keyword evidence="3" id="KW-0460">Magnesium</keyword>
<evidence type="ECO:0000256" key="3">
    <source>
        <dbReference type="ARBA" id="ARBA00022842"/>
    </source>
</evidence>
<keyword evidence="2" id="KW-0378">Hydrolase</keyword>